<proteinExistence type="predicted"/>
<accession>A0A944M609</accession>
<evidence type="ECO:0000259" key="1">
    <source>
        <dbReference type="Pfam" id="PF04126"/>
    </source>
</evidence>
<feature type="domain" description="Cyclophilin TM1367-like" evidence="1">
    <location>
        <begin position="5"/>
        <end position="123"/>
    </location>
</feature>
<sequence>MTTAKIRISWPSGEVTAELADTPTTRKLFEVLPYEGSANTWDDEVYFSVPFDAEREPNATSVVEKGTVCFWLGGSAIALLFGRTPASQGDECRLISDANIMGKVEGDPTLLRSVQSGDLVHLEAL</sequence>
<dbReference type="Pfam" id="PF04126">
    <property type="entry name" value="Cyclophil_like"/>
    <property type="match status" value="1"/>
</dbReference>
<dbReference type="Proteomes" id="UP000770889">
    <property type="component" value="Unassembled WGS sequence"/>
</dbReference>
<dbReference type="AlphaFoldDB" id="A0A944M609"/>
<dbReference type="InterPro" id="IPR029000">
    <property type="entry name" value="Cyclophilin-like_dom_sf"/>
</dbReference>
<dbReference type="SUPFAM" id="SSF50891">
    <property type="entry name" value="Cyclophilin-like"/>
    <property type="match status" value="1"/>
</dbReference>
<dbReference type="InterPro" id="IPR025658">
    <property type="entry name" value="Cyclophilin_TM1367"/>
</dbReference>
<organism evidence="2 3">
    <name type="scientific">Candidatus Thiodiazotropha taylori</name>
    <dbReference type="NCBI Taxonomy" id="2792791"/>
    <lineage>
        <taxon>Bacteria</taxon>
        <taxon>Pseudomonadati</taxon>
        <taxon>Pseudomonadota</taxon>
        <taxon>Gammaproteobacteria</taxon>
        <taxon>Chromatiales</taxon>
        <taxon>Sedimenticolaceae</taxon>
        <taxon>Candidatus Thiodiazotropha</taxon>
    </lineage>
</organism>
<gene>
    <name evidence="2" type="ORF">KME65_02265</name>
</gene>
<protein>
    <recommendedName>
        <fullName evidence="1">Cyclophilin TM1367-like domain-containing protein</fullName>
    </recommendedName>
</protein>
<name>A0A944M609_9GAMM</name>
<dbReference type="EMBL" id="JAHHGM010000002">
    <property type="protein sequence ID" value="MBT2987763.1"/>
    <property type="molecule type" value="Genomic_DNA"/>
</dbReference>
<dbReference type="Gene3D" id="2.40.100.20">
    <property type="match status" value="1"/>
</dbReference>
<comment type="caution">
    <text evidence="2">The sequence shown here is derived from an EMBL/GenBank/DDBJ whole genome shotgun (WGS) entry which is preliminary data.</text>
</comment>
<reference evidence="2 3" key="1">
    <citation type="submission" date="2021-05" db="EMBL/GenBank/DDBJ databases">
        <title>Genetic and Functional Diversity in Clade A Lucinid endosymbionts from the Bahamas.</title>
        <authorList>
            <person name="Giani N.M."/>
            <person name="Engel A.S."/>
            <person name="Campbell B.J."/>
        </authorList>
    </citation>
    <scope>NUCLEOTIDE SEQUENCE [LARGE SCALE GENOMIC DNA]</scope>
    <source>
        <strain evidence="2">LUC16012Gg_MoonRockCtena</strain>
    </source>
</reference>
<evidence type="ECO:0000313" key="3">
    <source>
        <dbReference type="Proteomes" id="UP000770889"/>
    </source>
</evidence>
<evidence type="ECO:0000313" key="2">
    <source>
        <dbReference type="EMBL" id="MBT2987763.1"/>
    </source>
</evidence>